<keyword evidence="4 7" id="KW-0747">Spliceosome</keyword>
<evidence type="ECO:0000256" key="2">
    <source>
        <dbReference type="ARBA" id="ARBA00010028"/>
    </source>
</evidence>
<comment type="caution">
    <text evidence="10">The sequence shown here is derived from an EMBL/GenBank/DDBJ whole genome shotgun (WGS) entry which is preliminary data.</text>
</comment>
<evidence type="ECO:0000313" key="11">
    <source>
        <dbReference type="Proteomes" id="UP000826271"/>
    </source>
</evidence>
<organism evidence="10 11">
    <name type="scientific">Buddleja alternifolia</name>
    <dbReference type="NCBI Taxonomy" id="168488"/>
    <lineage>
        <taxon>Eukaryota</taxon>
        <taxon>Viridiplantae</taxon>
        <taxon>Streptophyta</taxon>
        <taxon>Embryophyta</taxon>
        <taxon>Tracheophyta</taxon>
        <taxon>Spermatophyta</taxon>
        <taxon>Magnoliopsida</taxon>
        <taxon>eudicotyledons</taxon>
        <taxon>Gunneridae</taxon>
        <taxon>Pentapetalae</taxon>
        <taxon>asterids</taxon>
        <taxon>lamiids</taxon>
        <taxon>Lamiales</taxon>
        <taxon>Scrophulariaceae</taxon>
        <taxon>Buddlejeae</taxon>
        <taxon>Buddleja</taxon>
    </lineage>
</organism>
<evidence type="ECO:0000256" key="6">
    <source>
        <dbReference type="ARBA" id="ARBA00023242"/>
    </source>
</evidence>
<comment type="subcellular location">
    <subcellularLocation>
        <location evidence="1 7">Nucleus</location>
    </subcellularLocation>
</comment>
<evidence type="ECO:0000256" key="1">
    <source>
        <dbReference type="ARBA" id="ARBA00004123"/>
    </source>
</evidence>
<name>A0AAV6WC68_9LAMI</name>
<comment type="similarity">
    <text evidence="2 7">Belongs to the SYF2 family.</text>
</comment>
<evidence type="ECO:0000256" key="8">
    <source>
        <dbReference type="SAM" id="Coils"/>
    </source>
</evidence>
<evidence type="ECO:0000256" key="7">
    <source>
        <dbReference type="RuleBase" id="RU367148"/>
    </source>
</evidence>
<gene>
    <name evidence="10" type="ORF">BUALT_Bualt15G0007700</name>
</gene>
<feature type="coiled-coil region" evidence="8">
    <location>
        <begin position="299"/>
        <end position="357"/>
    </location>
</feature>
<keyword evidence="8" id="KW-0175">Coiled coil</keyword>
<keyword evidence="3 7" id="KW-0507">mRNA processing</keyword>
<feature type="compositionally biased region" description="Basic and acidic residues" evidence="9">
    <location>
        <begin position="116"/>
        <end position="141"/>
    </location>
</feature>
<dbReference type="AlphaFoldDB" id="A0AAV6WC68"/>
<dbReference type="PANTHER" id="PTHR13264:SF5">
    <property type="entry name" value="PRE-MRNA-SPLICING FACTOR SYF2"/>
    <property type="match status" value="1"/>
</dbReference>
<dbReference type="Proteomes" id="UP000826271">
    <property type="component" value="Unassembled WGS sequence"/>
</dbReference>
<dbReference type="GO" id="GO:0000398">
    <property type="term" value="P:mRNA splicing, via spliceosome"/>
    <property type="evidence" value="ECO:0007669"/>
    <property type="project" value="UniProtKB-UniRule"/>
</dbReference>
<dbReference type="GO" id="GO:0071014">
    <property type="term" value="C:post-mRNA release spliceosomal complex"/>
    <property type="evidence" value="ECO:0007669"/>
    <property type="project" value="TreeGrafter"/>
</dbReference>
<protein>
    <recommendedName>
        <fullName evidence="7">Pre-mRNA-splicing factor SYF2</fullName>
    </recommendedName>
</protein>
<keyword evidence="6 7" id="KW-0539">Nucleus</keyword>
<dbReference type="InterPro" id="IPR013260">
    <property type="entry name" value="mRNA_splic_SYF2"/>
</dbReference>
<evidence type="ECO:0000256" key="4">
    <source>
        <dbReference type="ARBA" id="ARBA00022728"/>
    </source>
</evidence>
<comment type="function">
    <text evidence="7">Involved in pre-mRNA splicing.</text>
</comment>
<dbReference type="EMBL" id="WHWC01000015">
    <property type="protein sequence ID" value="KAG8368076.1"/>
    <property type="molecule type" value="Genomic_DNA"/>
</dbReference>
<evidence type="ECO:0000313" key="10">
    <source>
        <dbReference type="EMBL" id="KAG8368076.1"/>
    </source>
</evidence>
<evidence type="ECO:0000256" key="5">
    <source>
        <dbReference type="ARBA" id="ARBA00023187"/>
    </source>
</evidence>
<reference evidence="10" key="1">
    <citation type="submission" date="2019-10" db="EMBL/GenBank/DDBJ databases">
        <authorList>
            <person name="Zhang R."/>
            <person name="Pan Y."/>
            <person name="Wang J."/>
            <person name="Ma R."/>
            <person name="Yu S."/>
        </authorList>
    </citation>
    <scope>NUCLEOTIDE SEQUENCE</scope>
    <source>
        <strain evidence="10">LA-IB0</strain>
        <tissue evidence="10">Leaf</tissue>
    </source>
</reference>
<accession>A0AAV6WC68</accession>
<sequence>MFELKDKQEKSRSFISRRRKYHKEKNMDSINDRNKHFNKKIGLAFEKYGLEICQIKIMAEKRIVDPDCRNASNPHHECTDFCFKIIAEAKAKINQKDEGTKIADATHQKKKKKKKIADARKIDRNLLARAAQRREPEDPKGLAHSLGRPPSKGLFYAHSAEGSSQSRETSRLASEPARDEKVGSFTRSEDSDAALPRTGDVAPDDITSQSATKFCPKWNVKNGDSLFTREVAIEMMSSLIPPSDYFIINEATSEVLSYDGYDLLAKLLATHCGMVGKVTSGTLRVKELTALLEKETFQNVRTETELVKKTMELNRLANEISKLKKANRPIEEVCQKAEEANERADKAEKAKETMENMLLDYWLDGFSACRRGVVAIDPAFDIGRLVPSSSEFISFGKTNDAGVAYIDPAIK</sequence>
<dbReference type="PANTHER" id="PTHR13264">
    <property type="entry name" value="GCIP-INTERACTING PROTEIN P29"/>
    <property type="match status" value="1"/>
</dbReference>
<proteinExistence type="inferred from homology"/>
<dbReference type="Pfam" id="PF08231">
    <property type="entry name" value="SYF2"/>
    <property type="match status" value="1"/>
</dbReference>
<feature type="compositionally biased region" description="Basic and acidic residues" evidence="9">
    <location>
        <begin position="176"/>
        <end position="190"/>
    </location>
</feature>
<evidence type="ECO:0000256" key="9">
    <source>
        <dbReference type="SAM" id="MobiDB-lite"/>
    </source>
</evidence>
<evidence type="ECO:0000256" key="3">
    <source>
        <dbReference type="ARBA" id="ARBA00022664"/>
    </source>
</evidence>
<dbReference type="GO" id="GO:0000974">
    <property type="term" value="C:Prp19 complex"/>
    <property type="evidence" value="ECO:0007669"/>
    <property type="project" value="TreeGrafter"/>
</dbReference>
<keyword evidence="5 7" id="KW-0508">mRNA splicing</keyword>
<dbReference type="GO" id="GO:0071013">
    <property type="term" value="C:catalytic step 2 spliceosome"/>
    <property type="evidence" value="ECO:0007669"/>
    <property type="project" value="TreeGrafter"/>
</dbReference>
<feature type="region of interest" description="Disordered" evidence="9">
    <location>
        <begin position="101"/>
        <end position="207"/>
    </location>
</feature>
<keyword evidence="11" id="KW-1185">Reference proteome</keyword>
<comment type="subunit">
    <text evidence="7">May be part of a spliceosome complex.</text>
</comment>